<evidence type="ECO:0000313" key="13">
    <source>
        <dbReference type="Proteomes" id="UP000265489"/>
    </source>
</evidence>
<dbReference type="InterPro" id="IPR011833">
    <property type="entry name" value="Glycg_phsphrylas"/>
</dbReference>
<evidence type="ECO:0000256" key="8">
    <source>
        <dbReference type="ARBA" id="ARBA00023277"/>
    </source>
</evidence>
<dbReference type="RefSeq" id="WP_118324450.1">
    <property type="nucleotide sequence ID" value="NZ_QRYH01000005.1"/>
</dbReference>
<keyword evidence="4" id="KW-0021">Allosteric enzyme</keyword>
<dbReference type="PANTHER" id="PTHR11468">
    <property type="entry name" value="GLYCOGEN PHOSPHORYLASE"/>
    <property type="match status" value="1"/>
</dbReference>
<comment type="function">
    <text evidence="11">Allosteric enzyme that catalyzes the rate-limiting step in glycogen catabolism, the phosphorolytic cleavage of glycogen to produce glucose-1-phosphate, and plays a central role in maintaining cellular and organismal glucose homeostasis.</text>
</comment>
<comment type="function">
    <text evidence="9">Phosphorylase is an important allosteric enzyme in carbohydrate metabolism. Enzymes from different sources differ in their regulatory mechanisms and in their natural substrates. However, all known phosphorylases share catalytic and structural properties.</text>
</comment>
<evidence type="ECO:0000256" key="11">
    <source>
        <dbReference type="RuleBase" id="RU000587"/>
    </source>
</evidence>
<dbReference type="CDD" id="cd04300">
    <property type="entry name" value="GT35_Glycogen_Phosphorylase"/>
    <property type="match status" value="1"/>
</dbReference>
<dbReference type="InterPro" id="IPR000811">
    <property type="entry name" value="Glyco_trans_35"/>
</dbReference>
<dbReference type="EMBL" id="QRYQ01000001">
    <property type="protein sequence ID" value="RGU94168.1"/>
    <property type="molecule type" value="Genomic_DNA"/>
</dbReference>
<evidence type="ECO:0000256" key="4">
    <source>
        <dbReference type="ARBA" id="ARBA00022533"/>
    </source>
</evidence>
<evidence type="ECO:0000256" key="9">
    <source>
        <dbReference type="ARBA" id="ARBA00025174"/>
    </source>
</evidence>
<dbReference type="EC" id="2.4.1.1" evidence="11"/>
<evidence type="ECO:0000256" key="10">
    <source>
        <dbReference type="PIRSR" id="PIRSR000460-1"/>
    </source>
</evidence>
<dbReference type="GO" id="GO:0030170">
    <property type="term" value="F:pyridoxal phosphate binding"/>
    <property type="evidence" value="ECO:0007669"/>
    <property type="project" value="InterPro"/>
</dbReference>
<dbReference type="SUPFAM" id="SSF53756">
    <property type="entry name" value="UDP-Glycosyltransferase/glycogen phosphorylase"/>
    <property type="match status" value="1"/>
</dbReference>
<dbReference type="FunFam" id="3.40.50.2000:FF:000807">
    <property type="entry name" value="Alpha-glucan phosphorylase 2, cytosolic"/>
    <property type="match status" value="1"/>
</dbReference>
<accession>A0A395WAI0</accession>
<dbReference type="PROSITE" id="PS00102">
    <property type="entry name" value="PHOSPHORYLASE"/>
    <property type="match status" value="1"/>
</dbReference>
<evidence type="ECO:0000256" key="3">
    <source>
        <dbReference type="ARBA" id="ARBA00006047"/>
    </source>
</evidence>
<dbReference type="PANTHER" id="PTHR11468:SF3">
    <property type="entry name" value="GLYCOGEN PHOSPHORYLASE, LIVER FORM"/>
    <property type="match status" value="1"/>
</dbReference>
<evidence type="ECO:0000313" key="12">
    <source>
        <dbReference type="EMBL" id="RGU94168.1"/>
    </source>
</evidence>
<dbReference type="NCBIfam" id="TIGR02093">
    <property type="entry name" value="P_ylase"/>
    <property type="match status" value="1"/>
</dbReference>
<dbReference type="Proteomes" id="UP000265489">
    <property type="component" value="Unassembled WGS sequence"/>
</dbReference>
<gene>
    <name evidence="12" type="ORF">DWW32_01235</name>
</gene>
<proteinExistence type="inferred from homology"/>
<dbReference type="GO" id="GO:0005737">
    <property type="term" value="C:cytoplasm"/>
    <property type="evidence" value="ECO:0007669"/>
    <property type="project" value="TreeGrafter"/>
</dbReference>
<protein>
    <recommendedName>
        <fullName evidence="11">Alpha-1,4 glucan phosphorylase</fullName>
        <ecNumber evidence="11">2.4.1.1</ecNumber>
    </recommendedName>
</protein>
<keyword evidence="8 11" id="KW-0119">Carbohydrate metabolism</keyword>
<evidence type="ECO:0000256" key="2">
    <source>
        <dbReference type="ARBA" id="ARBA00001933"/>
    </source>
</evidence>
<comment type="catalytic activity">
    <reaction evidence="1 11">
        <text>[(1-&gt;4)-alpha-D-glucosyl](n) + phosphate = [(1-&gt;4)-alpha-D-glucosyl](n-1) + alpha-D-glucose 1-phosphate</text>
        <dbReference type="Rhea" id="RHEA:41732"/>
        <dbReference type="Rhea" id="RHEA-COMP:9584"/>
        <dbReference type="Rhea" id="RHEA-COMP:9586"/>
        <dbReference type="ChEBI" id="CHEBI:15444"/>
        <dbReference type="ChEBI" id="CHEBI:43474"/>
        <dbReference type="ChEBI" id="CHEBI:58601"/>
        <dbReference type="EC" id="2.4.1.1"/>
    </reaction>
</comment>
<organism evidence="12 13">
    <name type="scientific">Holdemanella biformis</name>
    <dbReference type="NCBI Taxonomy" id="1735"/>
    <lineage>
        <taxon>Bacteria</taxon>
        <taxon>Bacillati</taxon>
        <taxon>Bacillota</taxon>
        <taxon>Erysipelotrichia</taxon>
        <taxon>Erysipelotrichales</taxon>
        <taxon>Erysipelotrichaceae</taxon>
        <taxon>Holdemanella</taxon>
    </lineage>
</organism>
<dbReference type="PIRSF" id="PIRSF000460">
    <property type="entry name" value="Pprylas_GlgP"/>
    <property type="match status" value="1"/>
</dbReference>
<dbReference type="Pfam" id="PF00343">
    <property type="entry name" value="Phosphorylase"/>
    <property type="match status" value="1"/>
</dbReference>
<keyword evidence="5 11" id="KW-0328">Glycosyltransferase</keyword>
<dbReference type="Gene3D" id="3.40.50.2000">
    <property type="entry name" value="Glycogen Phosphorylase B"/>
    <property type="match status" value="2"/>
</dbReference>
<keyword evidence="6 11" id="KW-0808">Transferase</keyword>
<dbReference type="AlphaFoldDB" id="A0A395WAI0"/>
<dbReference type="GeneID" id="66579128"/>
<evidence type="ECO:0000256" key="1">
    <source>
        <dbReference type="ARBA" id="ARBA00001275"/>
    </source>
</evidence>
<dbReference type="GO" id="GO:0008184">
    <property type="term" value="F:glycogen phosphorylase activity"/>
    <property type="evidence" value="ECO:0007669"/>
    <property type="project" value="InterPro"/>
</dbReference>
<feature type="modified residue" description="N6-(pyridoxal phosphate)lysine" evidence="10">
    <location>
        <position position="649"/>
    </location>
</feature>
<evidence type="ECO:0000256" key="5">
    <source>
        <dbReference type="ARBA" id="ARBA00022676"/>
    </source>
</evidence>
<sequence>MPHLFESKDSFKENFKEAVSDAYGRDFEDTYPEERYIVLGNMIRDFAGEHWRETKNAIKKTESKQLYYFSMEFLMGRLMTSNLMNLNIYDVVKDGLKDLGMDINDMENIESDAGLGNGGLGRLAACFMDSLASLDLAGHGNCIRYRYGLFKQKIENNQQIELPDCWLKNGNVWEVWKPQHAVKVKFGGYVDGYMDGYGKFHAQHHPDFVVRAVPYDEPIVGYHTTTTNTLRLWDAEVDEDSVNSGGLNEYLNQVTAITANVYPDDSTIEGKRLRLTQEYFFVCAGIDQIIRSHLRVYPSLDNLGDKVAIQLNDTHPVLVIPELMRVLLDDYFYDWDDAWNIVTKTVAYTNHTVMAEALEKWPQDMVRSLLPRLYMIIEEINRRFKYDVDHRGLCGIFNNVSILKEGQVHMANLAVVGSHSVNGVAKLHSEILVNDVFKDFVTIYPNKFNNKTNGITHRRWLLFSNPQLTKLLEETIGDEFKTNPEKLEDLMAHVEDEALQTKFMDVKLERKKILAAYVKENLGIDIDVNSIFDCQAKRLHAYKRQLLNIFHVMYLYLRMKQDPSFRIYPRTFFYSAKAAASYDLAKEIIKLINMVANVVNNDPEISKYMKVVFIPNYSVSIAEILLNAADVSEQISTAGKEASGTGNMKYMMNGAITLGTLDGANVEIVERVGYENAEIFGLHVEDINELRHENSYNAWNLYNKSYNIRMVIDSLKNCTWSNDPNEFKLINNDLMMRNDEFFVLADFDAYVYAQEKVQARYMDKSRWSKTMLINIAKSGYFSSDRTISEYAKEIWDLKPLSFEK</sequence>
<keyword evidence="7 10" id="KW-0663">Pyridoxal phosphate</keyword>
<dbReference type="InterPro" id="IPR035090">
    <property type="entry name" value="Pyridoxal_P_attach_site"/>
</dbReference>
<dbReference type="GO" id="GO:0005980">
    <property type="term" value="P:glycogen catabolic process"/>
    <property type="evidence" value="ECO:0007669"/>
    <property type="project" value="TreeGrafter"/>
</dbReference>
<comment type="caution">
    <text evidence="12">The sequence shown here is derived from an EMBL/GenBank/DDBJ whole genome shotgun (WGS) entry which is preliminary data.</text>
</comment>
<evidence type="ECO:0000256" key="7">
    <source>
        <dbReference type="ARBA" id="ARBA00022898"/>
    </source>
</evidence>
<name>A0A395WAI0_9FIRM</name>
<evidence type="ECO:0000256" key="6">
    <source>
        <dbReference type="ARBA" id="ARBA00022679"/>
    </source>
</evidence>
<reference evidence="12 13" key="1">
    <citation type="submission" date="2018-08" db="EMBL/GenBank/DDBJ databases">
        <title>A genome reference for cultivated species of the human gut microbiota.</title>
        <authorList>
            <person name="Zou Y."/>
            <person name="Xue W."/>
            <person name="Luo G."/>
        </authorList>
    </citation>
    <scope>NUCLEOTIDE SEQUENCE [LARGE SCALE GENOMIC DNA]</scope>
    <source>
        <strain evidence="12 13">AF15-20</strain>
    </source>
</reference>
<dbReference type="FunFam" id="3.40.50.2000:FF:000003">
    <property type="entry name" value="Alpha-1,4 glucan phosphorylase"/>
    <property type="match status" value="1"/>
</dbReference>
<comment type="cofactor">
    <cofactor evidence="2 11">
        <name>pyridoxal 5'-phosphate</name>
        <dbReference type="ChEBI" id="CHEBI:597326"/>
    </cofactor>
</comment>
<comment type="similarity">
    <text evidence="3 11">Belongs to the glycogen phosphorylase family.</text>
</comment>